<evidence type="ECO:0000313" key="2">
    <source>
        <dbReference type="EMBL" id="EEF47952.1"/>
    </source>
</evidence>
<dbReference type="InParanoid" id="B9RL37"/>
<accession>B9RL37</accession>
<feature type="transmembrane region" description="Helical" evidence="1">
    <location>
        <begin position="21"/>
        <end position="39"/>
    </location>
</feature>
<proteinExistence type="predicted"/>
<dbReference type="AlphaFoldDB" id="B9RL37"/>
<evidence type="ECO:0000256" key="1">
    <source>
        <dbReference type="SAM" id="Phobius"/>
    </source>
</evidence>
<sequence length="74" mass="8429">MELMSKKCYKYYFDGSSNVNTGWMELFFMLIIFMLQPSLARYNMLLPPEQAEAMAIEEGIKLAIAMGGLLFCSS</sequence>
<gene>
    <name evidence="2" type="ORF">RCOM_0944260</name>
</gene>
<protein>
    <submittedName>
        <fullName evidence="2">Uncharacterized protein</fullName>
    </submittedName>
</protein>
<keyword evidence="1" id="KW-1133">Transmembrane helix</keyword>
<keyword evidence="1" id="KW-0812">Transmembrane</keyword>
<evidence type="ECO:0000313" key="3">
    <source>
        <dbReference type="Proteomes" id="UP000008311"/>
    </source>
</evidence>
<reference evidence="3" key="1">
    <citation type="journal article" date="2010" name="Nat. Biotechnol.">
        <title>Draft genome sequence of the oilseed species Ricinus communis.</title>
        <authorList>
            <person name="Chan A.P."/>
            <person name="Crabtree J."/>
            <person name="Zhao Q."/>
            <person name="Lorenzi H."/>
            <person name="Orvis J."/>
            <person name="Puiu D."/>
            <person name="Melake-Berhan A."/>
            <person name="Jones K.M."/>
            <person name="Redman J."/>
            <person name="Chen G."/>
            <person name="Cahoon E.B."/>
            <person name="Gedil M."/>
            <person name="Stanke M."/>
            <person name="Haas B.J."/>
            <person name="Wortman J.R."/>
            <person name="Fraser-Liggett C.M."/>
            <person name="Ravel J."/>
            <person name="Rabinowicz P.D."/>
        </authorList>
    </citation>
    <scope>NUCLEOTIDE SEQUENCE [LARGE SCALE GENOMIC DNA]</scope>
    <source>
        <strain evidence="3">cv. Hale</strain>
    </source>
</reference>
<organism evidence="2 3">
    <name type="scientific">Ricinus communis</name>
    <name type="common">Castor bean</name>
    <dbReference type="NCBI Taxonomy" id="3988"/>
    <lineage>
        <taxon>Eukaryota</taxon>
        <taxon>Viridiplantae</taxon>
        <taxon>Streptophyta</taxon>
        <taxon>Embryophyta</taxon>
        <taxon>Tracheophyta</taxon>
        <taxon>Spermatophyta</taxon>
        <taxon>Magnoliopsida</taxon>
        <taxon>eudicotyledons</taxon>
        <taxon>Gunneridae</taxon>
        <taxon>Pentapetalae</taxon>
        <taxon>rosids</taxon>
        <taxon>fabids</taxon>
        <taxon>Malpighiales</taxon>
        <taxon>Euphorbiaceae</taxon>
        <taxon>Acalyphoideae</taxon>
        <taxon>Acalypheae</taxon>
        <taxon>Ricinus</taxon>
    </lineage>
</organism>
<name>B9RL37_RICCO</name>
<dbReference type="Proteomes" id="UP000008311">
    <property type="component" value="Unassembled WGS sequence"/>
</dbReference>
<dbReference type="EMBL" id="EQ973786">
    <property type="protein sequence ID" value="EEF47952.1"/>
    <property type="molecule type" value="Genomic_DNA"/>
</dbReference>
<keyword evidence="1" id="KW-0472">Membrane</keyword>
<keyword evidence="3" id="KW-1185">Reference proteome</keyword>